<evidence type="ECO:0000256" key="1">
    <source>
        <dbReference type="ARBA" id="ARBA00009437"/>
    </source>
</evidence>
<keyword evidence="2" id="KW-0805">Transcription regulation</keyword>
<dbReference type="RefSeq" id="WP_049131852.1">
    <property type="nucleotide sequence ID" value="NZ_CABGKV010000007.1"/>
</dbReference>
<reference evidence="6 9" key="3">
    <citation type="submission" date="2020-06" db="EMBL/GenBank/DDBJ databases">
        <title>REHAB project genomes.</title>
        <authorList>
            <person name="Shaw L.P."/>
        </authorList>
    </citation>
    <scope>NUCLEOTIDE SEQUENCE [LARGE SCALE GENOMIC DNA]</scope>
    <source>
        <strain evidence="6 9">RHBSTW-00092</strain>
    </source>
</reference>
<dbReference type="EMBL" id="JABXRN010000001">
    <property type="protein sequence ID" value="MBA8127017.1"/>
    <property type="molecule type" value="Genomic_DNA"/>
</dbReference>
<dbReference type="Gene3D" id="1.10.10.10">
    <property type="entry name" value="Winged helix-like DNA-binding domain superfamily/Winged helix DNA-binding domain"/>
    <property type="match status" value="1"/>
</dbReference>
<dbReference type="SUPFAM" id="SSF46785">
    <property type="entry name" value="Winged helix' DNA-binding domain"/>
    <property type="match status" value="1"/>
</dbReference>
<dbReference type="InterPro" id="IPR036390">
    <property type="entry name" value="WH_DNA-bd_sf"/>
</dbReference>
<evidence type="ECO:0000256" key="3">
    <source>
        <dbReference type="ARBA" id="ARBA00023125"/>
    </source>
</evidence>
<dbReference type="Pfam" id="PF00126">
    <property type="entry name" value="HTH_1"/>
    <property type="match status" value="1"/>
</dbReference>
<dbReference type="InterPro" id="IPR036388">
    <property type="entry name" value="WH-like_DNA-bd_sf"/>
</dbReference>
<dbReference type="PANTHER" id="PTHR30537:SF3">
    <property type="entry name" value="TRANSCRIPTIONAL REGULATORY PROTEIN"/>
    <property type="match status" value="1"/>
</dbReference>
<sequence>MEWGDVRVFLAVLRQGSFGEAARSLGVSHPTVGRRIKALEDEAQQALFRRTREGLVLTDAGDRVLKLAEAMENSALAMERRLAGNHERLEGILRISSAEWFANYVLAPVLVELTRRHPAIVPEVIASYRLLNLSRRDADIAFRIVPFTEPDIVQRRLMSMPYALYGTAETAQTVQHDPAAVGLILMNTAQSHFSDVAWLLDGFPLSRRVFTSTSRAVQAQMCQRGMGMAVLPQPLGDALSGLQRIGTPTPPPSKDIWVGYHSDLRHMDRLRAMLDIVDAMLADPVAAGT</sequence>
<dbReference type="GO" id="GO:0003700">
    <property type="term" value="F:DNA-binding transcription factor activity"/>
    <property type="evidence" value="ECO:0007669"/>
    <property type="project" value="InterPro"/>
</dbReference>
<evidence type="ECO:0000259" key="5">
    <source>
        <dbReference type="PROSITE" id="PS50931"/>
    </source>
</evidence>
<evidence type="ECO:0000313" key="7">
    <source>
        <dbReference type="EMBL" id="SNU35359.1"/>
    </source>
</evidence>
<reference evidence="8" key="1">
    <citation type="submission" date="2017-08" db="EMBL/GenBank/DDBJ databases">
        <authorList>
            <person name="Brisse S."/>
        </authorList>
    </citation>
    <scope>NUCLEOTIDE SEQUENCE [LARGE SCALE GENOMIC DNA]</scope>
    <source>
        <strain evidence="8">06D021</strain>
    </source>
</reference>
<dbReference type="GO" id="GO:0006351">
    <property type="term" value="P:DNA-templated transcription"/>
    <property type="evidence" value="ECO:0007669"/>
    <property type="project" value="TreeGrafter"/>
</dbReference>
<reference evidence="7" key="2">
    <citation type="submission" date="2017-08" db="EMBL/GenBank/DDBJ databases">
        <authorList>
            <person name="de Groot N.N."/>
        </authorList>
    </citation>
    <scope>NUCLEOTIDE SEQUENCE [LARGE SCALE GENOMIC DNA]</scope>
    <source>
        <strain evidence="7">06D021</strain>
    </source>
</reference>
<keyword evidence="3" id="KW-0238">DNA-binding</keyword>
<dbReference type="InterPro" id="IPR005119">
    <property type="entry name" value="LysR_subst-bd"/>
</dbReference>
<dbReference type="Pfam" id="PF03466">
    <property type="entry name" value="LysR_substrate"/>
    <property type="match status" value="1"/>
</dbReference>
<dbReference type="InterPro" id="IPR058163">
    <property type="entry name" value="LysR-type_TF_proteobact-type"/>
</dbReference>
<feature type="domain" description="HTH lysR-type" evidence="5">
    <location>
        <begin position="1"/>
        <end position="58"/>
    </location>
</feature>
<comment type="similarity">
    <text evidence="1">Belongs to the LysR transcriptional regulatory family.</text>
</comment>
<accession>A0A285B316</accession>
<proteinExistence type="inferred from homology"/>
<dbReference type="Proteomes" id="UP000557483">
    <property type="component" value="Unassembled WGS sequence"/>
</dbReference>
<organism evidence="7 8">
    <name type="scientific">Klebsiella grimontii</name>
    <dbReference type="NCBI Taxonomy" id="2058152"/>
    <lineage>
        <taxon>Bacteria</taxon>
        <taxon>Pseudomonadati</taxon>
        <taxon>Pseudomonadota</taxon>
        <taxon>Gammaproteobacteria</taxon>
        <taxon>Enterobacterales</taxon>
        <taxon>Enterobacteriaceae</taxon>
        <taxon>Klebsiella/Raoultella group</taxon>
        <taxon>Klebsiella</taxon>
    </lineage>
</organism>
<protein>
    <submittedName>
        <fullName evidence="6 7">Transcriptional regulator</fullName>
    </submittedName>
</protein>
<evidence type="ECO:0000256" key="2">
    <source>
        <dbReference type="ARBA" id="ARBA00023015"/>
    </source>
</evidence>
<dbReference type="PANTHER" id="PTHR30537">
    <property type="entry name" value="HTH-TYPE TRANSCRIPTIONAL REGULATOR"/>
    <property type="match status" value="1"/>
</dbReference>
<keyword evidence="4" id="KW-0804">Transcription</keyword>
<name>A0A285B316_9ENTR</name>
<dbReference type="GO" id="GO:0043565">
    <property type="term" value="F:sequence-specific DNA binding"/>
    <property type="evidence" value="ECO:0007669"/>
    <property type="project" value="TreeGrafter"/>
</dbReference>
<dbReference type="Gene3D" id="3.40.190.290">
    <property type="match status" value="1"/>
</dbReference>
<dbReference type="PROSITE" id="PS50931">
    <property type="entry name" value="HTH_LYSR"/>
    <property type="match status" value="1"/>
</dbReference>
<dbReference type="EMBL" id="FZTC01000019">
    <property type="protein sequence ID" value="SNU35359.1"/>
    <property type="molecule type" value="Genomic_DNA"/>
</dbReference>
<dbReference type="SUPFAM" id="SSF53850">
    <property type="entry name" value="Periplasmic binding protein-like II"/>
    <property type="match status" value="1"/>
</dbReference>
<evidence type="ECO:0000256" key="4">
    <source>
        <dbReference type="ARBA" id="ARBA00023163"/>
    </source>
</evidence>
<dbReference type="AlphaFoldDB" id="A0A285B316"/>
<evidence type="ECO:0000313" key="8">
    <source>
        <dbReference type="Proteomes" id="UP000220639"/>
    </source>
</evidence>
<dbReference type="InterPro" id="IPR000847">
    <property type="entry name" value="LysR_HTH_N"/>
</dbReference>
<evidence type="ECO:0000313" key="6">
    <source>
        <dbReference type="EMBL" id="MBA8127017.1"/>
    </source>
</evidence>
<evidence type="ECO:0000313" key="9">
    <source>
        <dbReference type="Proteomes" id="UP000557483"/>
    </source>
</evidence>
<gene>
    <name evidence="6" type="ORF">HV064_24385</name>
    <name evidence="7" type="ORF">KOSB73_260083</name>
</gene>
<dbReference type="GeneID" id="97395641"/>
<dbReference type="Proteomes" id="UP000220639">
    <property type="component" value="Unassembled WGS sequence"/>
</dbReference>